<protein>
    <submittedName>
        <fullName evidence="1">Uncharacterized protein</fullName>
    </submittedName>
</protein>
<reference evidence="1" key="1">
    <citation type="journal article" date="2014" name="Front. Microbiol.">
        <title>High frequency of phylogenetically diverse reductive dehalogenase-homologous genes in deep subseafloor sedimentary metagenomes.</title>
        <authorList>
            <person name="Kawai M."/>
            <person name="Futagami T."/>
            <person name="Toyoda A."/>
            <person name="Takaki Y."/>
            <person name="Nishi S."/>
            <person name="Hori S."/>
            <person name="Arai W."/>
            <person name="Tsubouchi T."/>
            <person name="Morono Y."/>
            <person name="Uchiyama I."/>
            <person name="Ito T."/>
            <person name="Fujiyama A."/>
            <person name="Inagaki F."/>
            <person name="Takami H."/>
        </authorList>
    </citation>
    <scope>NUCLEOTIDE SEQUENCE</scope>
    <source>
        <strain evidence="1">Expedition CK06-06</strain>
    </source>
</reference>
<sequence>MTPSEGIERFIRPDLITFGGYSARKSPETLEGKVEVPV</sequence>
<gene>
    <name evidence="1" type="ORF">S12H4_39530</name>
</gene>
<comment type="caution">
    <text evidence="1">The sequence shown here is derived from an EMBL/GenBank/DDBJ whole genome shotgun (WGS) entry which is preliminary data.</text>
</comment>
<feature type="non-terminal residue" evidence="1">
    <location>
        <position position="38"/>
    </location>
</feature>
<name>X1S4X6_9ZZZZ</name>
<accession>X1S4X6</accession>
<evidence type="ECO:0000313" key="1">
    <source>
        <dbReference type="EMBL" id="GAI88092.1"/>
    </source>
</evidence>
<dbReference type="EMBL" id="BARW01023895">
    <property type="protein sequence ID" value="GAI88092.1"/>
    <property type="molecule type" value="Genomic_DNA"/>
</dbReference>
<proteinExistence type="predicted"/>
<organism evidence="1">
    <name type="scientific">marine sediment metagenome</name>
    <dbReference type="NCBI Taxonomy" id="412755"/>
    <lineage>
        <taxon>unclassified sequences</taxon>
        <taxon>metagenomes</taxon>
        <taxon>ecological metagenomes</taxon>
    </lineage>
</organism>
<dbReference type="AlphaFoldDB" id="X1S4X6"/>